<gene>
    <name evidence="15" type="ORF">HMN09_01402300</name>
</gene>
<evidence type="ECO:0000256" key="13">
    <source>
        <dbReference type="PIRSR" id="PIRSR602401-1"/>
    </source>
</evidence>
<evidence type="ECO:0000256" key="9">
    <source>
        <dbReference type="ARBA" id="ARBA00023002"/>
    </source>
</evidence>
<comment type="subcellular location">
    <subcellularLocation>
        <location evidence="2">Membrane</location>
    </subcellularLocation>
</comment>
<dbReference type="PRINTS" id="PR00385">
    <property type="entry name" value="P450"/>
</dbReference>
<accession>A0A8H6RXR8</accession>
<evidence type="ECO:0000313" key="15">
    <source>
        <dbReference type="EMBL" id="KAF7288326.1"/>
    </source>
</evidence>
<evidence type="ECO:0000256" key="1">
    <source>
        <dbReference type="ARBA" id="ARBA00001971"/>
    </source>
</evidence>
<comment type="caution">
    <text evidence="15">The sequence shown here is derived from an EMBL/GenBank/DDBJ whole genome shotgun (WGS) entry which is preliminary data.</text>
</comment>
<dbReference type="InterPro" id="IPR036396">
    <property type="entry name" value="Cyt_P450_sf"/>
</dbReference>
<keyword evidence="6 14" id="KW-0812">Transmembrane</keyword>
<feature type="binding site" description="axial binding residue" evidence="13">
    <location>
        <position position="478"/>
    </location>
    <ligand>
        <name>heme</name>
        <dbReference type="ChEBI" id="CHEBI:30413"/>
    </ligand>
    <ligandPart>
        <name>Fe</name>
        <dbReference type="ChEBI" id="CHEBI:18248"/>
    </ligandPart>
</feature>
<dbReference type="GO" id="GO:0016020">
    <property type="term" value="C:membrane"/>
    <property type="evidence" value="ECO:0007669"/>
    <property type="project" value="UniProtKB-SubCell"/>
</dbReference>
<dbReference type="InterPro" id="IPR001128">
    <property type="entry name" value="Cyt_P450"/>
</dbReference>
<dbReference type="Gene3D" id="1.10.630.10">
    <property type="entry name" value="Cytochrome P450"/>
    <property type="match status" value="1"/>
</dbReference>
<dbReference type="InterPro" id="IPR002401">
    <property type="entry name" value="Cyt_P450_E_grp-I"/>
</dbReference>
<dbReference type="AlphaFoldDB" id="A0A8H6RXR8"/>
<comment type="pathway">
    <text evidence="3">Secondary metabolite biosynthesis; terpenoid biosynthesis.</text>
</comment>
<protein>
    <submittedName>
        <fullName evidence="15">Cytochrome P450</fullName>
    </submittedName>
</protein>
<evidence type="ECO:0000256" key="14">
    <source>
        <dbReference type="SAM" id="Phobius"/>
    </source>
</evidence>
<dbReference type="PANTHER" id="PTHR24305">
    <property type="entry name" value="CYTOCHROME P450"/>
    <property type="match status" value="1"/>
</dbReference>
<evidence type="ECO:0000256" key="2">
    <source>
        <dbReference type="ARBA" id="ARBA00004370"/>
    </source>
</evidence>
<keyword evidence="10 13" id="KW-0408">Iron</keyword>
<dbReference type="Proteomes" id="UP000613580">
    <property type="component" value="Unassembled WGS sequence"/>
</dbReference>
<evidence type="ECO:0000256" key="4">
    <source>
        <dbReference type="ARBA" id="ARBA00010617"/>
    </source>
</evidence>
<evidence type="ECO:0000256" key="3">
    <source>
        <dbReference type="ARBA" id="ARBA00004721"/>
    </source>
</evidence>
<dbReference type="SUPFAM" id="SSF48264">
    <property type="entry name" value="Cytochrome P450"/>
    <property type="match status" value="1"/>
</dbReference>
<sequence length="550" mass="60394">MLVSVLLTTLKTTLGLVGLTAGFVACRLSLAFLREWRSSARLLPGPPTKDWLSGNFGELRDNPDAEQGWIARWGRTMRLRSFLGLGIVYTLDTTALHHILTRTDIYQKSDGARFSLGRLVGPGILVVEGEQHRQQRRIMNPAFGAPQVRALTSIFVDKSLQLRDLWAAQTTETGSANVEALSWLSKATLDVIGLAGFNHDINSLGGAHDELAESFERIFGSGGEFSFIRLLQMLVPWFRRLPIDADTSVLDAQAKMKSIGRRLLAEAKREAVENGTFETGHGRDLLTLLVKANTSKDIPDSQRLSDEDVIAQVPTFLVAGHETTSTAVTWALYALTQHPDIQAKLRAELLSVQTDTPTMDELNALPYLECFVREASRLYAPVLGTGRNAVKDDVVPLGTPITDTKGNVVDSIRVKKGQPFLVPIAALNKDTNIWGPDALEFKPERWESPQPPPSDLLTTAIPGVWGHMLTFLGGPRGCIGFRFSLVETKALLFTLVRAFEFELATGEGGEKLEITSRGNGIVERPIVKSEMEKGCQLPLVIRPVGSQKQV</sequence>
<evidence type="ECO:0000256" key="11">
    <source>
        <dbReference type="ARBA" id="ARBA00023033"/>
    </source>
</evidence>
<keyword evidence="5 13" id="KW-0349">Heme</keyword>
<proteinExistence type="inferred from homology"/>
<keyword evidence="11" id="KW-0503">Monooxygenase</keyword>
<dbReference type="CDD" id="cd11069">
    <property type="entry name" value="CYP_FUM15-like"/>
    <property type="match status" value="1"/>
</dbReference>
<evidence type="ECO:0000256" key="8">
    <source>
        <dbReference type="ARBA" id="ARBA00022989"/>
    </source>
</evidence>
<keyword evidence="9" id="KW-0560">Oxidoreductase</keyword>
<dbReference type="GO" id="GO:0004497">
    <property type="term" value="F:monooxygenase activity"/>
    <property type="evidence" value="ECO:0007669"/>
    <property type="project" value="UniProtKB-KW"/>
</dbReference>
<keyword evidence="16" id="KW-1185">Reference proteome</keyword>
<dbReference type="GO" id="GO:0005506">
    <property type="term" value="F:iron ion binding"/>
    <property type="evidence" value="ECO:0007669"/>
    <property type="project" value="InterPro"/>
</dbReference>
<evidence type="ECO:0000256" key="7">
    <source>
        <dbReference type="ARBA" id="ARBA00022723"/>
    </source>
</evidence>
<keyword evidence="12 14" id="KW-0472">Membrane</keyword>
<dbReference type="OrthoDB" id="1470350at2759"/>
<dbReference type="GO" id="GO:0020037">
    <property type="term" value="F:heme binding"/>
    <property type="evidence" value="ECO:0007669"/>
    <property type="project" value="InterPro"/>
</dbReference>
<dbReference type="GO" id="GO:0016705">
    <property type="term" value="F:oxidoreductase activity, acting on paired donors, with incorporation or reduction of molecular oxygen"/>
    <property type="evidence" value="ECO:0007669"/>
    <property type="project" value="InterPro"/>
</dbReference>
<evidence type="ECO:0000256" key="10">
    <source>
        <dbReference type="ARBA" id="ARBA00023004"/>
    </source>
</evidence>
<feature type="transmembrane region" description="Helical" evidence="14">
    <location>
        <begin position="12"/>
        <end position="33"/>
    </location>
</feature>
<name>A0A8H6RXR8_MYCCL</name>
<comment type="similarity">
    <text evidence="4">Belongs to the cytochrome P450 family.</text>
</comment>
<evidence type="ECO:0000256" key="12">
    <source>
        <dbReference type="ARBA" id="ARBA00023136"/>
    </source>
</evidence>
<dbReference type="Pfam" id="PF00067">
    <property type="entry name" value="p450"/>
    <property type="match status" value="1"/>
</dbReference>
<keyword evidence="8 14" id="KW-1133">Transmembrane helix</keyword>
<reference evidence="15" key="1">
    <citation type="submission" date="2020-05" db="EMBL/GenBank/DDBJ databases">
        <title>Mycena genomes resolve the evolution of fungal bioluminescence.</title>
        <authorList>
            <person name="Tsai I.J."/>
        </authorList>
    </citation>
    <scope>NUCLEOTIDE SEQUENCE</scope>
    <source>
        <strain evidence="15">110903Hualien_Pintung</strain>
    </source>
</reference>
<organism evidence="15 16">
    <name type="scientific">Mycena chlorophos</name>
    <name type="common">Agaric fungus</name>
    <name type="synonym">Agaricus chlorophos</name>
    <dbReference type="NCBI Taxonomy" id="658473"/>
    <lineage>
        <taxon>Eukaryota</taxon>
        <taxon>Fungi</taxon>
        <taxon>Dikarya</taxon>
        <taxon>Basidiomycota</taxon>
        <taxon>Agaricomycotina</taxon>
        <taxon>Agaricomycetes</taxon>
        <taxon>Agaricomycetidae</taxon>
        <taxon>Agaricales</taxon>
        <taxon>Marasmiineae</taxon>
        <taxon>Mycenaceae</taxon>
        <taxon>Mycena</taxon>
    </lineage>
</organism>
<evidence type="ECO:0000313" key="16">
    <source>
        <dbReference type="Proteomes" id="UP000613580"/>
    </source>
</evidence>
<comment type="cofactor">
    <cofactor evidence="1 13">
        <name>heme</name>
        <dbReference type="ChEBI" id="CHEBI:30413"/>
    </cofactor>
</comment>
<dbReference type="InterPro" id="IPR050121">
    <property type="entry name" value="Cytochrome_P450_monoxygenase"/>
</dbReference>
<evidence type="ECO:0000256" key="6">
    <source>
        <dbReference type="ARBA" id="ARBA00022692"/>
    </source>
</evidence>
<evidence type="ECO:0000256" key="5">
    <source>
        <dbReference type="ARBA" id="ARBA00022617"/>
    </source>
</evidence>
<keyword evidence="7 13" id="KW-0479">Metal-binding</keyword>
<dbReference type="PANTHER" id="PTHR24305:SF166">
    <property type="entry name" value="CYTOCHROME P450 12A4, MITOCHONDRIAL-RELATED"/>
    <property type="match status" value="1"/>
</dbReference>
<dbReference type="EMBL" id="JACAZE010000039">
    <property type="protein sequence ID" value="KAF7288326.1"/>
    <property type="molecule type" value="Genomic_DNA"/>
</dbReference>
<dbReference type="PRINTS" id="PR00463">
    <property type="entry name" value="EP450I"/>
</dbReference>